<comment type="similarity">
    <text evidence="2">Belongs to the SusD family.</text>
</comment>
<sequence>MNKLTLNKNFLTAVFAAAVLLSACDKQIDLAPESITTEKDALTYQKGTERVLGGAYLSLLDASKGDAFEIGDLTTGIATSFTTDFATGALDSRNSIVGSFWSTNYKTINLANVIINKLPKYATFDLSIQNQLIGEAKFIRAFAYFNLLKHFGEGALEGKMDNMAVPLRLDAFDGYDGSQNLPRATNAEVYAQILKDLDEAIPVLMNKFSTNVDQHSRATKSAARALASRVALYSRNYAKSLSYSDAVLADVNFKLENRVDLVFPINGMGARDISFSDEILFGFPVSWNKDVTQYKEHGIYYAYGFIKPDTTVFMKTYAVTDMRRSKFFPDAANLKRNMKFSHPELLDNLIMLRLSEILLNKAEAEANLNGVTAAAVDALNKVYQRAFANDQKPGLYTTVDFASKQLLLDRILKERRWELAFEGQDRYDMIRTGRAPNASLPSSKYALPIPQREIDITDGLIKQNPGY</sequence>
<reference evidence="9" key="1">
    <citation type="submission" date="2022-06" db="EMBL/GenBank/DDBJ databases">
        <title>Solitalea sp. MAHUQ-68 isolated from rhizospheric soil.</title>
        <authorList>
            <person name="Huq M.A."/>
        </authorList>
    </citation>
    <scope>NUCLEOTIDE SEQUENCE</scope>
    <source>
        <strain evidence="9">MAHUQ-68</strain>
    </source>
</reference>
<dbReference type="Gene3D" id="1.25.40.390">
    <property type="match status" value="1"/>
</dbReference>
<keyword evidence="4" id="KW-0472">Membrane</keyword>
<protein>
    <submittedName>
        <fullName evidence="9">RagB/SusD family nutrient uptake outer membrane protein</fullName>
    </submittedName>
</protein>
<evidence type="ECO:0000259" key="7">
    <source>
        <dbReference type="Pfam" id="PF07980"/>
    </source>
</evidence>
<evidence type="ECO:0000256" key="6">
    <source>
        <dbReference type="SAM" id="SignalP"/>
    </source>
</evidence>
<evidence type="ECO:0000313" key="9">
    <source>
        <dbReference type="EMBL" id="MCO4292844.1"/>
    </source>
</evidence>
<dbReference type="SUPFAM" id="SSF48452">
    <property type="entry name" value="TPR-like"/>
    <property type="match status" value="1"/>
</dbReference>
<comment type="caution">
    <text evidence="9">The sequence shown here is derived from an EMBL/GenBank/DDBJ whole genome shotgun (WGS) entry which is preliminary data.</text>
</comment>
<dbReference type="Pfam" id="PF07980">
    <property type="entry name" value="SusD_RagB"/>
    <property type="match status" value="1"/>
</dbReference>
<organism evidence="9 10">
    <name type="scientific">Solitalea agri</name>
    <dbReference type="NCBI Taxonomy" id="2953739"/>
    <lineage>
        <taxon>Bacteria</taxon>
        <taxon>Pseudomonadati</taxon>
        <taxon>Bacteroidota</taxon>
        <taxon>Sphingobacteriia</taxon>
        <taxon>Sphingobacteriales</taxon>
        <taxon>Sphingobacteriaceae</taxon>
        <taxon>Solitalea</taxon>
    </lineage>
</organism>
<evidence type="ECO:0000256" key="3">
    <source>
        <dbReference type="ARBA" id="ARBA00022729"/>
    </source>
</evidence>
<feature type="signal peptide" evidence="6">
    <location>
        <begin position="1"/>
        <end position="23"/>
    </location>
</feature>
<dbReference type="PROSITE" id="PS51257">
    <property type="entry name" value="PROKAR_LIPOPROTEIN"/>
    <property type="match status" value="1"/>
</dbReference>
<proteinExistence type="inferred from homology"/>
<name>A0A9X2F1A4_9SPHI</name>
<evidence type="ECO:0000256" key="1">
    <source>
        <dbReference type="ARBA" id="ARBA00004442"/>
    </source>
</evidence>
<feature type="chain" id="PRO_5040814162" evidence="6">
    <location>
        <begin position="24"/>
        <end position="467"/>
    </location>
</feature>
<dbReference type="AlphaFoldDB" id="A0A9X2F1A4"/>
<evidence type="ECO:0000256" key="4">
    <source>
        <dbReference type="ARBA" id="ARBA00023136"/>
    </source>
</evidence>
<feature type="domain" description="RagB/SusD" evidence="7">
    <location>
        <begin position="347"/>
        <end position="432"/>
    </location>
</feature>
<evidence type="ECO:0000259" key="8">
    <source>
        <dbReference type="Pfam" id="PF14322"/>
    </source>
</evidence>
<evidence type="ECO:0000313" key="10">
    <source>
        <dbReference type="Proteomes" id="UP001155182"/>
    </source>
</evidence>
<dbReference type="InterPro" id="IPR011990">
    <property type="entry name" value="TPR-like_helical_dom_sf"/>
</dbReference>
<dbReference type="RefSeq" id="WP_252587336.1">
    <property type="nucleotide sequence ID" value="NZ_JAMWYS010000028.1"/>
</dbReference>
<evidence type="ECO:0000256" key="5">
    <source>
        <dbReference type="ARBA" id="ARBA00023237"/>
    </source>
</evidence>
<evidence type="ECO:0000256" key="2">
    <source>
        <dbReference type="ARBA" id="ARBA00006275"/>
    </source>
</evidence>
<dbReference type="GO" id="GO:0009279">
    <property type="term" value="C:cell outer membrane"/>
    <property type="evidence" value="ECO:0007669"/>
    <property type="project" value="UniProtKB-SubCell"/>
</dbReference>
<dbReference type="InterPro" id="IPR033985">
    <property type="entry name" value="SusD-like_N"/>
</dbReference>
<comment type="subcellular location">
    <subcellularLocation>
        <location evidence="1">Cell outer membrane</location>
    </subcellularLocation>
</comment>
<feature type="domain" description="SusD-like N-terminal" evidence="8">
    <location>
        <begin position="88"/>
        <end position="232"/>
    </location>
</feature>
<gene>
    <name evidence="9" type="ORF">NF867_08230</name>
</gene>
<dbReference type="InterPro" id="IPR012944">
    <property type="entry name" value="SusD_RagB_dom"/>
</dbReference>
<keyword evidence="10" id="KW-1185">Reference proteome</keyword>
<keyword evidence="3 6" id="KW-0732">Signal</keyword>
<dbReference type="CDD" id="cd08977">
    <property type="entry name" value="SusD"/>
    <property type="match status" value="1"/>
</dbReference>
<dbReference type="EMBL" id="JAMWYS010000028">
    <property type="protein sequence ID" value="MCO4292844.1"/>
    <property type="molecule type" value="Genomic_DNA"/>
</dbReference>
<dbReference type="Proteomes" id="UP001155182">
    <property type="component" value="Unassembled WGS sequence"/>
</dbReference>
<accession>A0A9X2F1A4</accession>
<dbReference type="Pfam" id="PF14322">
    <property type="entry name" value="SusD-like_3"/>
    <property type="match status" value="1"/>
</dbReference>
<keyword evidence="5" id="KW-0998">Cell outer membrane</keyword>